<dbReference type="EMBL" id="RAQK01000001">
    <property type="protein sequence ID" value="RKE97478.1"/>
    <property type="molecule type" value="Genomic_DNA"/>
</dbReference>
<dbReference type="Proteomes" id="UP000284407">
    <property type="component" value="Unassembled WGS sequence"/>
</dbReference>
<dbReference type="PROSITE" id="PS50817">
    <property type="entry name" value="INTEIN_N_TER"/>
    <property type="match status" value="1"/>
</dbReference>
<proteinExistence type="predicted"/>
<keyword evidence="3" id="KW-1185">Reference proteome</keyword>
<feature type="domain" description="Hedgehog/Intein (Hint)" evidence="1">
    <location>
        <begin position="149"/>
        <end position="282"/>
    </location>
</feature>
<dbReference type="Pfam" id="PF13403">
    <property type="entry name" value="Hint_2"/>
    <property type="match status" value="1"/>
</dbReference>
<protein>
    <submittedName>
        <fullName evidence="2">Hint domain-containing protein</fullName>
    </submittedName>
</protein>
<reference evidence="2 3" key="1">
    <citation type="submission" date="2018-09" db="EMBL/GenBank/DDBJ databases">
        <title>Genomic Encyclopedia of Archaeal and Bacterial Type Strains, Phase II (KMG-II): from individual species to whole genera.</title>
        <authorList>
            <person name="Goeker M."/>
        </authorList>
    </citation>
    <scope>NUCLEOTIDE SEQUENCE [LARGE SCALE GENOMIC DNA]</scope>
    <source>
        <strain evidence="2 3">DSM 11458</strain>
    </source>
</reference>
<dbReference type="AlphaFoldDB" id="A0A420DTH2"/>
<gene>
    <name evidence="2" type="ORF">C8N30_2083</name>
</gene>
<dbReference type="InterPro" id="IPR006141">
    <property type="entry name" value="Intein_N"/>
</dbReference>
<dbReference type="SUPFAM" id="SSF51294">
    <property type="entry name" value="Hedgehog/intein (Hint) domain"/>
    <property type="match status" value="1"/>
</dbReference>
<evidence type="ECO:0000259" key="1">
    <source>
        <dbReference type="Pfam" id="PF13403"/>
    </source>
</evidence>
<dbReference type="RefSeq" id="WP_025064402.1">
    <property type="nucleotide sequence ID" value="NZ_RAQK01000001.1"/>
</dbReference>
<sequence>MPTFEFDDGARITQSGADPSISFTDDGVNFTLSSAAGNAGDEDITNTPGLLGGVISVTDVSVASGGVTLTFNDGAGNAQFAGQMSVAFSTVFAGGNVTFVATDPADNVVVAMAVGTVSTGATTGNFTSIIFNGGFYGITSMTTAASALTCFLTGTQIATKDGMVNVEDIKAGDIITTVDGEAQVQWLGVQHVDTATAMPAKVNPICFTAGALAENVPSRDLYLSPNHAVAIEGRLFDAHTLLNGRSIYQVANPGKAFTYYHIETGAHELLLAENTPAETFVDFADRVNFDNGAERADAPMIPEMALPRVSAKRMVPTSVAQSLEERATQLSFALSKTRAA</sequence>
<organism evidence="2 3">
    <name type="scientific">Sulfitobacter guttiformis</name>
    <dbReference type="NCBI Taxonomy" id="74349"/>
    <lineage>
        <taxon>Bacteria</taxon>
        <taxon>Pseudomonadati</taxon>
        <taxon>Pseudomonadota</taxon>
        <taxon>Alphaproteobacteria</taxon>
        <taxon>Rhodobacterales</taxon>
        <taxon>Roseobacteraceae</taxon>
        <taxon>Sulfitobacter</taxon>
    </lineage>
</organism>
<dbReference type="STRING" id="1443111.Z949_4120"/>
<comment type="caution">
    <text evidence="2">The sequence shown here is derived from an EMBL/GenBank/DDBJ whole genome shotgun (WGS) entry which is preliminary data.</text>
</comment>
<evidence type="ECO:0000313" key="2">
    <source>
        <dbReference type="EMBL" id="RKE97478.1"/>
    </source>
</evidence>
<name>A0A420DTH2_9RHOB</name>
<evidence type="ECO:0000313" key="3">
    <source>
        <dbReference type="Proteomes" id="UP000284407"/>
    </source>
</evidence>
<dbReference type="GO" id="GO:0016539">
    <property type="term" value="P:intein-mediated protein splicing"/>
    <property type="evidence" value="ECO:0007669"/>
    <property type="project" value="InterPro"/>
</dbReference>
<dbReference type="Gene3D" id="2.170.16.10">
    <property type="entry name" value="Hedgehog/Intein (Hint) domain"/>
    <property type="match status" value="1"/>
</dbReference>
<accession>A0A420DTH2</accession>
<dbReference type="OrthoDB" id="6305173at2"/>
<dbReference type="InterPro" id="IPR036844">
    <property type="entry name" value="Hint_dom_sf"/>
</dbReference>
<dbReference type="InterPro" id="IPR028992">
    <property type="entry name" value="Hedgehog/Intein_dom"/>
</dbReference>